<feature type="region of interest" description="Disordered" evidence="5">
    <location>
        <begin position="240"/>
        <end position="334"/>
    </location>
</feature>
<evidence type="ECO:0000256" key="1">
    <source>
        <dbReference type="ARBA" id="ARBA00022723"/>
    </source>
</evidence>
<dbReference type="Pfam" id="PF13832">
    <property type="entry name" value="zf-HC5HC2H_2"/>
    <property type="match status" value="1"/>
</dbReference>
<feature type="compositionally biased region" description="Basic residues" evidence="5">
    <location>
        <begin position="451"/>
        <end position="464"/>
    </location>
</feature>
<feature type="region of interest" description="Disordered" evidence="5">
    <location>
        <begin position="754"/>
        <end position="867"/>
    </location>
</feature>
<dbReference type="GO" id="GO:0042393">
    <property type="term" value="F:histone binding"/>
    <property type="evidence" value="ECO:0007669"/>
    <property type="project" value="TreeGrafter"/>
</dbReference>
<feature type="compositionally biased region" description="Polar residues" evidence="5">
    <location>
        <begin position="771"/>
        <end position="790"/>
    </location>
</feature>
<dbReference type="SMART" id="SM00249">
    <property type="entry name" value="PHD"/>
    <property type="match status" value="2"/>
</dbReference>
<dbReference type="PROSITE" id="PS51805">
    <property type="entry name" value="EPHD"/>
    <property type="match status" value="1"/>
</dbReference>
<feature type="compositionally biased region" description="Low complexity" evidence="5">
    <location>
        <begin position="905"/>
        <end position="915"/>
    </location>
</feature>
<dbReference type="GO" id="GO:0031491">
    <property type="term" value="F:nucleosome binding"/>
    <property type="evidence" value="ECO:0007669"/>
    <property type="project" value="TreeGrafter"/>
</dbReference>
<dbReference type="Gene3D" id="3.30.40.10">
    <property type="entry name" value="Zinc/RING finger domain, C3HC4 (zinc finger)"/>
    <property type="match status" value="2"/>
</dbReference>
<dbReference type="PROSITE" id="PS50016">
    <property type="entry name" value="ZF_PHD_2"/>
    <property type="match status" value="1"/>
</dbReference>
<evidence type="ECO:0000313" key="8">
    <source>
        <dbReference type="EMBL" id="CAD7272830.1"/>
    </source>
</evidence>
<feature type="compositionally biased region" description="Polar residues" evidence="5">
    <location>
        <begin position="296"/>
        <end position="307"/>
    </location>
</feature>
<evidence type="ECO:0000256" key="4">
    <source>
        <dbReference type="PROSITE-ProRule" id="PRU00146"/>
    </source>
</evidence>
<proteinExistence type="predicted"/>
<evidence type="ECO:0000259" key="7">
    <source>
        <dbReference type="PROSITE" id="PS51805"/>
    </source>
</evidence>
<keyword evidence="1" id="KW-0479">Metal-binding</keyword>
<feature type="compositionally biased region" description="Low complexity" evidence="5">
    <location>
        <begin position="374"/>
        <end position="389"/>
    </location>
</feature>
<feature type="domain" description="PHD-type" evidence="6">
    <location>
        <begin position="15"/>
        <end position="67"/>
    </location>
</feature>
<dbReference type="InterPro" id="IPR019786">
    <property type="entry name" value="Zinc_finger_PHD-type_CS"/>
</dbReference>
<dbReference type="Pfam" id="PF13831">
    <property type="entry name" value="PHD_2"/>
    <property type="match status" value="1"/>
</dbReference>
<dbReference type="InterPro" id="IPR050701">
    <property type="entry name" value="Histone_Mod_Regulator"/>
</dbReference>
<feature type="compositionally biased region" description="Polar residues" evidence="5">
    <location>
        <begin position="1038"/>
        <end position="1052"/>
    </location>
</feature>
<keyword evidence="9" id="KW-1185">Reference proteome</keyword>
<sequence length="1138" mass="121341">MQSSMLCTMTEKEMIGGCCVCSDDQGYKDNPLVYCDGDGCSVAVHQACYGIVSVPKGDWYCSKCQSTERTVRVRCELCPSKEGAFKKADNGGWAHVVCALYIPEVTFQDVTTMELILLKNVPGDRFKRTCFVCLEANQPANAASGACMTCKKSGCKLAFHVTCGQSQGLLCEEAGLDENNVTYCGYCPSHYKRMVKHRKEANMKPVPAYKPLLKGPLNGGANANPAEALRCGSADGSVLPGNVSDSSSTSGENLKTLKQKSSSDVKGKNCDEKRMGRRQRSASGRSSASPVAAVPNCSTQSNGNSASLGVRPAATNPREACSEKAMSGPSDNCSNFPAGVEVKKERCASEASDEPARCVSGIVGVNGKERSDHSLSTSASSNPVSAASSGTHEHVLDKAEENGLSDSRDADDSMSCPVPSPPAPNYNDLSSLVVPKSGKGHKRLGGDSGGKRLKRLKKTGRRSYSRSSSVKSSDSRRNRDEPMEFQDDEEEEDSGEEPLSGSYTSKSGLIRGLNGVTASHMLGNEINTGVQHVRKMESDEDDSQSACDFSNVQLNVTKISLHNPSFDCTTNACPPKEARPASSNPSTAGPVGKSWEPLKKSSSYSAVEGHRLTHEVSINPRHQVKSSDSDNAKFAPIATKPLHPILDVSHPNRPSTSVSTEEATRHLPDTIDDLFRSGKEALMHLARQGSTVDVVKVVDECIKLKSEYDSILHEIADLTERKDQLEYVIERLNPEITQDLISSAFAPQPNFMNSVPTTSHHAPAPPRMQPSMLSSTASQQMLLSRTSGFNPDTPAPPIPPKLSSGKELNSGSYGEISPGGLSAYPQSARKPMSYSSSGMPPSGPGQGNRLGGGSGIPPPHGYPVASPSMIIDDTSVIDYRSGSTGGLSKLPVRDYPDTVRRVGYSSSDYRSSPSALLPPNPSAPVKRSTMPYRGPAPPPHHGMVQDFGPKSGRDFTGVGGGGGVGPPPAHVSPVSPAPERRDTHRDPGLMNQRGGPLPSMTVPSSSSSSGGPQQSGYYHQMPTHPQQQPHHPSMYQMVSPTQGSHSHYQQHSGGTGSAPSPAPVPQIHGPSVSVAYSQASSTPTILERDQCHTRKIKGDICWKWVPSRDRRLPSIALFGEENGILLAHFSCPRIKLGD</sequence>
<evidence type="ECO:0000256" key="2">
    <source>
        <dbReference type="ARBA" id="ARBA00022771"/>
    </source>
</evidence>
<dbReference type="SUPFAM" id="SSF57903">
    <property type="entry name" value="FYVE/PHD zinc finger"/>
    <property type="match status" value="1"/>
</dbReference>
<dbReference type="InterPro" id="IPR049781">
    <property type="entry name" value="AF10/AF17_PHD"/>
</dbReference>
<feature type="compositionally biased region" description="Basic and acidic residues" evidence="5">
    <location>
        <begin position="473"/>
        <end position="482"/>
    </location>
</feature>
<dbReference type="AlphaFoldDB" id="A0A7R9G9A8"/>
<feature type="compositionally biased region" description="Polar residues" evidence="5">
    <location>
        <begin position="243"/>
        <end position="253"/>
    </location>
</feature>
<organism evidence="8">
    <name type="scientific">Notodromas monacha</name>
    <dbReference type="NCBI Taxonomy" id="399045"/>
    <lineage>
        <taxon>Eukaryota</taxon>
        <taxon>Metazoa</taxon>
        <taxon>Ecdysozoa</taxon>
        <taxon>Arthropoda</taxon>
        <taxon>Crustacea</taxon>
        <taxon>Oligostraca</taxon>
        <taxon>Ostracoda</taxon>
        <taxon>Podocopa</taxon>
        <taxon>Podocopida</taxon>
        <taxon>Cypridocopina</taxon>
        <taxon>Cypridoidea</taxon>
        <taxon>Cyprididae</taxon>
        <taxon>Notodromas</taxon>
    </lineage>
</organism>
<dbReference type="InterPro" id="IPR001965">
    <property type="entry name" value="Znf_PHD"/>
</dbReference>
<dbReference type="InterPro" id="IPR013083">
    <property type="entry name" value="Znf_RING/FYVE/PHD"/>
</dbReference>
<dbReference type="EMBL" id="CAJPEX010000068">
    <property type="protein sequence ID" value="CAG0912982.1"/>
    <property type="molecule type" value="Genomic_DNA"/>
</dbReference>
<dbReference type="EMBL" id="OA882105">
    <property type="protein sequence ID" value="CAD7272830.1"/>
    <property type="molecule type" value="Genomic_DNA"/>
</dbReference>
<dbReference type="GO" id="GO:0008270">
    <property type="term" value="F:zinc ion binding"/>
    <property type="evidence" value="ECO:0007669"/>
    <property type="project" value="UniProtKB-KW"/>
</dbReference>
<evidence type="ECO:0000256" key="3">
    <source>
        <dbReference type="ARBA" id="ARBA00022833"/>
    </source>
</evidence>
<dbReference type="OrthoDB" id="20839at2759"/>
<evidence type="ECO:0000313" key="9">
    <source>
        <dbReference type="Proteomes" id="UP000678499"/>
    </source>
</evidence>
<protein>
    <submittedName>
        <fullName evidence="8">Uncharacterized protein</fullName>
    </submittedName>
</protein>
<dbReference type="PANTHER" id="PTHR13793">
    <property type="entry name" value="PHD FINGER PROTEINS"/>
    <property type="match status" value="1"/>
</dbReference>
<feature type="compositionally biased region" description="Acidic residues" evidence="5">
    <location>
        <begin position="483"/>
        <end position="496"/>
    </location>
</feature>
<keyword evidence="2 4" id="KW-0863">Zinc-finger</keyword>
<keyword evidence="3" id="KW-0862">Zinc</keyword>
<feature type="compositionally biased region" description="Basic and acidic residues" evidence="5">
    <location>
        <begin position="978"/>
        <end position="987"/>
    </location>
</feature>
<dbReference type="PROSITE" id="PS01359">
    <property type="entry name" value="ZF_PHD_1"/>
    <property type="match status" value="1"/>
</dbReference>
<dbReference type="GO" id="GO:0005634">
    <property type="term" value="C:nucleus"/>
    <property type="evidence" value="ECO:0007669"/>
    <property type="project" value="TreeGrafter"/>
</dbReference>
<evidence type="ECO:0000256" key="5">
    <source>
        <dbReference type="SAM" id="MobiDB-lite"/>
    </source>
</evidence>
<feature type="region of interest" description="Disordered" evidence="5">
    <location>
        <begin position="364"/>
        <end position="509"/>
    </location>
</feature>
<dbReference type="InterPro" id="IPR011011">
    <property type="entry name" value="Znf_FYVE_PHD"/>
</dbReference>
<reference evidence="8" key="1">
    <citation type="submission" date="2020-11" db="EMBL/GenBank/DDBJ databases">
        <authorList>
            <person name="Tran Van P."/>
        </authorList>
    </citation>
    <scope>NUCLEOTIDE SEQUENCE</scope>
</reference>
<feature type="region of interest" description="Disordered" evidence="5">
    <location>
        <begin position="903"/>
        <end position="1064"/>
    </location>
</feature>
<accession>A0A7R9G9A8</accession>
<feature type="domain" description="PHD-type" evidence="7">
    <location>
        <begin position="72"/>
        <end position="191"/>
    </location>
</feature>
<feature type="compositionally biased region" description="Low complexity" evidence="5">
    <location>
        <begin position="831"/>
        <end position="840"/>
    </location>
</feature>
<gene>
    <name evidence="8" type="ORF">NMOB1V02_LOCUS748</name>
</gene>
<feature type="region of interest" description="Disordered" evidence="5">
    <location>
        <begin position="575"/>
        <end position="607"/>
    </location>
</feature>
<feature type="region of interest" description="Disordered" evidence="5">
    <location>
        <begin position="644"/>
        <end position="664"/>
    </location>
</feature>
<feature type="compositionally biased region" description="Basic and acidic residues" evidence="5">
    <location>
        <begin position="261"/>
        <end position="274"/>
    </location>
</feature>
<dbReference type="CDD" id="cd15574">
    <property type="entry name" value="PHD_AF10_AF17"/>
    <property type="match status" value="1"/>
</dbReference>
<feature type="compositionally biased region" description="Low complexity" evidence="5">
    <location>
        <begin position="1003"/>
        <end position="1037"/>
    </location>
</feature>
<dbReference type="Proteomes" id="UP000678499">
    <property type="component" value="Unassembled WGS sequence"/>
</dbReference>
<name>A0A7R9G9A8_9CRUS</name>
<feature type="compositionally biased region" description="Basic and acidic residues" evidence="5">
    <location>
        <begin position="391"/>
        <end position="411"/>
    </location>
</feature>
<evidence type="ECO:0000259" key="6">
    <source>
        <dbReference type="PROSITE" id="PS50016"/>
    </source>
</evidence>
<dbReference type="GO" id="GO:0006357">
    <property type="term" value="P:regulation of transcription by RNA polymerase II"/>
    <property type="evidence" value="ECO:0007669"/>
    <property type="project" value="TreeGrafter"/>
</dbReference>
<feature type="compositionally biased region" description="Polar residues" evidence="5">
    <location>
        <begin position="652"/>
        <end position="661"/>
    </location>
</feature>
<feature type="compositionally biased region" description="Low complexity" evidence="5">
    <location>
        <begin position="281"/>
        <end position="295"/>
    </location>
</feature>
<dbReference type="InterPro" id="IPR034732">
    <property type="entry name" value="EPHD"/>
</dbReference>
<dbReference type="InterPro" id="IPR019787">
    <property type="entry name" value="Znf_PHD-finger"/>
</dbReference>
<feature type="compositionally biased region" description="Gly residues" evidence="5">
    <location>
        <begin position="844"/>
        <end position="855"/>
    </location>
</feature>
<dbReference type="PANTHER" id="PTHR13793:SF164">
    <property type="entry name" value="ALHAMBRA, ISOFORM P"/>
    <property type="match status" value="1"/>
</dbReference>